<dbReference type="AlphaFoldDB" id="A0A972FIX8"/>
<dbReference type="Proteomes" id="UP000599523">
    <property type="component" value="Unassembled WGS sequence"/>
</dbReference>
<comment type="caution">
    <text evidence="1">The sequence shown here is derived from an EMBL/GenBank/DDBJ whole genome shotgun (WGS) entry which is preliminary data.</text>
</comment>
<keyword evidence="2" id="KW-1185">Reference proteome</keyword>
<protein>
    <submittedName>
        <fullName evidence="1">Uncharacterized protein</fullName>
    </submittedName>
</protein>
<organism evidence="1 2">
    <name type="scientific">Azoarcus taiwanensis</name>
    <dbReference type="NCBI Taxonomy" id="666964"/>
    <lineage>
        <taxon>Bacteria</taxon>
        <taxon>Pseudomonadati</taxon>
        <taxon>Pseudomonadota</taxon>
        <taxon>Betaproteobacteria</taxon>
        <taxon>Rhodocyclales</taxon>
        <taxon>Zoogloeaceae</taxon>
        <taxon>Azoarcus</taxon>
    </lineage>
</organism>
<name>A0A972FIX8_9RHOO</name>
<evidence type="ECO:0000313" key="2">
    <source>
        <dbReference type="Proteomes" id="UP000599523"/>
    </source>
</evidence>
<proteinExistence type="predicted"/>
<evidence type="ECO:0000313" key="1">
    <source>
        <dbReference type="EMBL" id="NMG03151.1"/>
    </source>
</evidence>
<dbReference type="EMBL" id="WTVM01000044">
    <property type="protein sequence ID" value="NMG03151.1"/>
    <property type="molecule type" value="Genomic_DNA"/>
</dbReference>
<reference evidence="1" key="1">
    <citation type="submission" date="2019-12" db="EMBL/GenBank/DDBJ databases">
        <title>Comparative genomics gives insights into the taxonomy of the Azoarcus-Aromatoleum group and reveals separate origins of nif in the plant-associated Azoarcus and non-plant-associated Aromatoleum sub-groups.</title>
        <authorList>
            <person name="Lafos M."/>
            <person name="Maluk M."/>
            <person name="Batista M."/>
            <person name="Junghare M."/>
            <person name="Carmona M."/>
            <person name="Faoro H."/>
            <person name="Cruz L.M."/>
            <person name="Battistoni F."/>
            <person name="De Souza E."/>
            <person name="Pedrosa F."/>
            <person name="Chen W.-M."/>
            <person name="Poole P.S."/>
            <person name="Dixon R.A."/>
            <person name="James E.K."/>
        </authorList>
    </citation>
    <scope>NUCLEOTIDE SEQUENCE</scope>
    <source>
        <strain evidence="1">NSC3</strain>
    </source>
</reference>
<accession>A0A972FIX8</accession>
<gene>
    <name evidence="1" type="ORF">GPA21_09210</name>
</gene>
<sequence length="112" mass="12298">MVAGALALAPLPAPAQQQVLSPSQAAFLKAENRRIEDYFVLQVSRIVGIQPEQVRRAMPDERRITVAVSRLISALEMDLGRPLTDEQTAAIIAADEERRAALVRVREGAVLR</sequence>